<feature type="binding site" evidence="5">
    <location>
        <begin position="108"/>
        <end position="109"/>
    </location>
    <ligand>
        <name>substrate</name>
    </ligand>
</feature>
<dbReference type="EMBL" id="CP011309">
    <property type="protein sequence ID" value="AKF27929.1"/>
    <property type="molecule type" value="Genomic_DNA"/>
</dbReference>
<feature type="active site" evidence="6">
    <location>
        <position position="30"/>
    </location>
</feature>
<dbReference type="PROSITE" id="PS51257">
    <property type="entry name" value="PROKAR_LIPOPROTEIN"/>
    <property type="match status" value="1"/>
</dbReference>
<protein>
    <recommendedName>
        <fullName evidence="2">asparaginase</fullName>
        <ecNumber evidence="2">3.5.1.1</ecNumber>
    </recommendedName>
</protein>
<dbReference type="Gene3D" id="3.40.50.40">
    <property type="match status" value="1"/>
</dbReference>
<dbReference type="RefSeq" id="WP_003860401.1">
    <property type="nucleotide sequence ID" value="NZ_CP011309.1"/>
</dbReference>
<feature type="binding site" evidence="5">
    <location>
        <position position="75"/>
    </location>
    <ligand>
        <name>substrate</name>
    </ligand>
</feature>
<dbReference type="PANTHER" id="PTHR11707">
    <property type="entry name" value="L-ASPARAGINASE"/>
    <property type="match status" value="1"/>
</dbReference>
<dbReference type="PROSITE" id="PS51732">
    <property type="entry name" value="ASN_GLN_ASE_3"/>
    <property type="match status" value="1"/>
</dbReference>
<name>A0A0F6SRG7_9CORY</name>
<feature type="domain" description="L-asparaginase N-terminal" evidence="7">
    <location>
        <begin position="21"/>
        <end position="193"/>
    </location>
</feature>
<dbReference type="InterPro" id="IPR004550">
    <property type="entry name" value="AsnASE_II"/>
</dbReference>
<evidence type="ECO:0000256" key="5">
    <source>
        <dbReference type="PIRSR" id="PIRSR001220-2"/>
    </source>
</evidence>
<dbReference type="Pfam" id="PF17763">
    <property type="entry name" value="Asparaginase_C"/>
    <property type="match status" value="1"/>
</dbReference>
<dbReference type="InterPro" id="IPR027474">
    <property type="entry name" value="L-asparaginase_N"/>
</dbReference>
<evidence type="ECO:0000256" key="3">
    <source>
        <dbReference type="ARBA" id="ARBA00022801"/>
    </source>
</evidence>
<dbReference type="SUPFAM" id="SSF53774">
    <property type="entry name" value="Glutaminase/Asparaginase"/>
    <property type="match status" value="1"/>
</dbReference>
<keyword evidence="3" id="KW-0378">Hydrolase</keyword>
<evidence type="ECO:0000256" key="1">
    <source>
        <dbReference type="ARBA" id="ARBA00010518"/>
    </source>
</evidence>
<evidence type="ECO:0000259" key="8">
    <source>
        <dbReference type="Pfam" id="PF17763"/>
    </source>
</evidence>
<dbReference type="CDD" id="cd08964">
    <property type="entry name" value="L-asparaginase_II"/>
    <property type="match status" value="1"/>
</dbReference>
<organism evidence="9 10">
    <name type="scientific">[Brevibacterium] flavum</name>
    <dbReference type="NCBI Taxonomy" id="92706"/>
    <lineage>
        <taxon>Bacteria</taxon>
        <taxon>Bacillati</taxon>
        <taxon>Actinomycetota</taxon>
        <taxon>Actinomycetes</taxon>
        <taxon>Mycobacteriales</taxon>
        <taxon>Corynebacteriaceae</taxon>
        <taxon>Corynebacterium</taxon>
    </lineage>
</organism>
<dbReference type="SFLD" id="SFLDS00057">
    <property type="entry name" value="Glutaminase/Asparaginase"/>
    <property type="match status" value="1"/>
</dbReference>
<dbReference type="InterPro" id="IPR020827">
    <property type="entry name" value="Asparaginase/glutaminase_AS1"/>
</dbReference>
<evidence type="ECO:0000313" key="10">
    <source>
        <dbReference type="Proteomes" id="UP000034037"/>
    </source>
</evidence>
<dbReference type="Gene3D" id="3.40.50.1170">
    <property type="entry name" value="L-asparaginase, N-terminal domain"/>
    <property type="match status" value="1"/>
</dbReference>
<reference evidence="9 10" key="1">
    <citation type="submission" date="2015-04" db="EMBL/GenBank/DDBJ databases">
        <title>Complete Genome Sequence of Brevibacterium flavum ATCC 15168.</title>
        <authorList>
            <person name="Ahn J."/>
            <person name="Park G."/>
            <person name="Jeon W."/>
            <person name="Jang Y."/>
            <person name="Jang M."/>
            <person name="Lee H."/>
            <person name="Lee H."/>
        </authorList>
    </citation>
    <scope>NUCLEOTIDE SEQUENCE [LARGE SCALE GENOMIC DNA]</scope>
    <source>
        <strain evidence="9 10">ATCC 15168</strain>
    </source>
</reference>
<accession>A0A0F6SRG7</accession>
<evidence type="ECO:0000256" key="2">
    <source>
        <dbReference type="ARBA" id="ARBA00012920"/>
    </source>
</evidence>
<dbReference type="GO" id="GO:0004067">
    <property type="term" value="F:asparaginase activity"/>
    <property type="evidence" value="ECO:0007669"/>
    <property type="project" value="UniProtKB-UniRule"/>
</dbReference>
<dbReference type="PANTHER" id="PTHR11707:SF28">
    <property type="entry name" value="60 KDA LYSOPHOSPHOLIPASE"/>
    <property type="match status" value="1"/>
</dbReference>
<proteinExistence type="inferred from homology"/>
<dbReference type="GeneID" id="1020094"/>
<feature type="active site" description="O-isoaspartyl threonine intermediate" evidence="4">
    <location>
        <position position="30"/>
    </location>
</feature>
<dbReference type="InterPro" id="IPR006034">
    <property type="entry name" value="Asparaginase/glutaminase-like"/>
</dbReference>
<dbReference type="AlphaFoldDB" id="A0A0F6SRG7"/>
<evidence type="ECO:0000313" key="9">
    <source>
        <dbReference type="EMBL" id="AKF27929.1"/>
    </source>
</evidence>
<dbReference type="InterPro" id="IPR036152">
    <property type="entry name" value="Asp/glu_Ase-like_sf"/>
</dbReference>
<dbReference type="InterPro" id="IPR040919">
    <property type="entry name" value="Asparaginase_C"/>
</dbReference>
<evidence type="ECO:0000256" key="6">
    <source>
        <dbReference type="PROSITE-ProRule" id="PRU10099"/>
    </source>
</evidence>
<dbReference type="PATRIC" id="fig|92706.3.peg.2175"/>
<dbReference type="Pfam" id="PF00710">
    <property type="entry name" value="Asparaginase"/>
    <property type="match status" value="1"/>
</dbReference>
<dbReference type="HOGENOM" id="CLU_019134_1_0_11"/>
<comment type="similarity">
    <text evidence="1">Belongs to the asparaginase 1 family.</text>
</comment>
<dbReference type="SMART" id="SM00870">
    <property type="entry name" value="Asparaginase"/>
    <property type="match status" value="1"/>
</dbReference>
<dbReference type="PROSITE" id="PS00144">
    <property type="entry name" value="ASN_GLN_ASE_1"/>
    <property type="match status" value="1"/>
</dbReference>
<dbReference type="PIRSF" id="PIRSF001220">
    <property type="entry name" value="L-ASNase_gatD"/>
    <property type="match status" value="1"/>
</dbReference>
<sequence>MSKQHSTPLNNDEEHTSAPQKVAVITTGGTIACTSDANGHLLPTVSGADLLAPIAPRFNGAQIAFEIHEINRLDSSSMTFEDLDSIIATVHKVLEDPDVVGVVVTHGTDSMEESAIAVDTFLDDPRPVIFTGAQKPFDHPEADGPNNLFEACLIASDPSARGIGALIVFGHAVIPARGCVKWHTSDELAFATNGPEEPERPDALPVAKLADVSVEIIPAYPGATGAMVEAAIAAGAQGLVVEAMGSGNVGSRMGDALGKALDAGIPVVMSTRVPRGEVSGVYGGAGGGATLAAKGAVGSRYFRAGQARILLAIAIATGAHPVTLY</sequence>
<evidence type="ECO:0000256" key="4">
    <source>
        <dbReference type="PIRSR" id="PIRSR001220-1"/>
    </source>
</evidence>
<dbReference type="SMR" id="A0A0F6SRG7"/>
<dbReference type="PIRSF" id="PIRSF500176">
    <property type="entry name" value="L_ASNase"/>
    <property type="match status" value="1"/>
</dbReference>
<dbReference type="Proteomes" id="UP000034037">
    <property type="component" value="Chromosome"/>
</dbReference>
<evidence type="ECO:0000259" key="7">
    <source>
        <dbReference type="Pfam" id="PF00710"/>
    </source>
</evidence>
<keyword evidence="10" id="KW-1185">Reference proteome</keyword>
<dbReference type="EC" id="3.5.1.1" evidence="2"/>
<dbReference type="InterPro" id="IPR027473">
    <property type="entry name" value="L-asparaginase_C"/>
</dbReference>
<dbReference type="PRINTS" id="PR00139">
    <property type="entry name" value="ASNGLNASE"/>
</dbReference>
<dbReference type="GO" id="GO:0006528">
    <property type="term" value="P:asparagine metabolic process"/>
    <property type="evidence" value="ECO:0007669"/>
    <property type="project" value="InterPro"/>
</dbReference>
<feature type="domain" description="Asparaginase/glutaminase C-terminal" evidence="8">
    <location>
        <begin position="214"/>
        <end position="320"/>
    </location>
</feature>
<gene>
    <name evidence="9" type="ORF">YH66_10370</name>
</gene>
<dbReference type="InterPro" id="IPR037152">
    <property type="entry name" value="L-asparaginase_N_sf"/>
</dbReference>